<protein>
    <submittedName>
        <fullName evidence="1">ArpU family transcriptional regulator</fullName>
    </submittedName>
</protein>
<proteinExistence type="predicted"/>
<dbReference type="EMBL" id="SZON01000698">
    <property type="protein sequence ID" value="TKI94454.1"/>
    <property type="molecule type" value="Genomic_DNA"/>
</dbReference>
<accession>A0A4U3AZ43</accession>
<reference evidence="1 2" key="1">
    <citation type="journal article" date="2019" name="Environ. Microbiol.">
        <title>An active ?-lactamase is a part of an orchestrated cell wall stress resistance network of Bacillus subtilis and related rhizosphere species.</title>
        <authorList>
            <person name="Bucher T."/>
            <person name="Keren-Paz A."/>
            <person name="Hausser J."/>
            <person name="Olender T."/>
            <person name="Cytryn E."/>
            <person name="Kolodkin-Gal I."/>
        </authorList>
    </citation>
    <scope>NUCLEOTIDE SEQUENCE [LARGE SCALE GENOMIC DNA]</scope>
    <source>
        <strain evidence="1 2">I5</strain>
    </source>
</reference>
<sequence length="47" mass="5577">RIIEMKYLGNRKVKDSFVYNELMIKRDPFYQKEKSDIQLIATAVGII</sequence>
<comment type="caution">
    <text evidence="1">The sequence shown here is derived from an EMBL/GenBank/DDBJ whole genome shotgun (WGS) entry which is preliminary data.</text>
</comment>
<feature type="non-terminal residue" evidence="1">
    <location>
        <position position="1"/>
    </location>
</feature>
<organism evidence="1 2">
    <name type="scientific">Bacillus wiedmannii</name>
    <dbReference type="NCBI Taxonomy" id="1890302"/>
    <lineage>
        <taxon>Bacteria</taxon>
        <taxon>Bacillati</taxon>
        <taxon>Bacillota</taxon>
        <taxon>Bacilli</taxon>
        <taxon>Bacillales</taxon>
        <taxon>Bacillaceae</taxon>
        <taxon>Bacillus</taxon>
        <taxon>Bacillus cereus group</taxon>
    </lineage>
</organism>
<evidence type="ECO:0000313" key="1">
    <source>
        <dbReference type="EMBL" id="TKI94454.1"/>
    </source>
</evidence>
<dbReference type="AlphaFoldDB" id="A0A4U3AZ43"/>
<evidence type="ECO:0000313" key="2">
    <source>
        <dbReference type="Proteomes" id="UP000305222"/>
    </source>
</evidence>
<gene>
    <name evidence="1" type="ORF">FC699_15540</name>
</gene>
<dbReference type="Proteomes" id="UP000305222">
    <property type="component" value="Unassembled WGS sequence"/>
</dbReference>
<name>A0A4U3AZ43_9BACI</name>